<gene>
    <name evidence="1" type="ORF">SH580_07360</name>
</gene>
<proteinExistence type="predicted"/>
<organism evidence="1 2">
    <name type="scientific">Coraliomargarita algicola</name>
    <dbReference type="NCBI Taxonomy" id="3092156"/>
    <lineage>
        <taxon>Bacteria</taxon>
        <taxon>Pseudomonadati</taxon>
        <taxon>Verrucomicrobiota</taxon>
        <taxon>Opitutia</taxon>
        <taxon>Puniceicoccales</taxon>
        <taxon>Coraliomargaritaceae</taxon>
        <taxon>Coraliomargarita</taxon>
    </lineage>
</organism>
<dbReference type="Proteomes" id="UP001324993">
    <property type="component" value="Chromosome"/>
</dbReference>
<sequence>MSVFGKIPKTARNDVLETLLDNYVERQGLGAMPKADFDALLIHTFLKHSKEPFDSFTLSELFKIKESRLKALLETAAVKFEEDTIETIWMDILKQWKTTITEVNRIESGEVRFKLENPAYFRYVQREVRIAEGTVKYDKNSEAIVVSLSTLFKVLDHVHGVIFKDLTGHQALIKDLIEKIKKDLIGENELKKMKDDKEKKLKLTQIISTASSLSSIGGLIQTIFFPA</sequence>
<evidence type="ECO:0000313" key="2">
    <source>
        <dbReference type="Proteomes" id="UP001324993"/>
    </source>
</evidence>
<evidence type="ECO:0000313" key="1">
    <source>
        <dbReference type="EMBL" id="WPJ97526.1"/>
    </source>
</evidence>
<dbReference type="RefSeq" id="WP_319834368.1">
    <property type="nucleotide sequence ID" value="NZ_CP138858.1"/>
</dbReference>
<dbReference type="EMBL" id="CP138858">
    <property type="protein sequence ID" value="WPJ97526.1"/>
    <property type="molecule type" value="Genomic_DNA"/>
</dbReference>
<protein>
    <submittedName>
        <fullName evidence="1">Uncharacterized protein</fullName>
    </submittedName>
</protein>
<name>A0ABZ0RMS5_9BACT</name>
<keyword evidence="2" id="KW-1185">Reference proteome</keyword>
<accession>A0ABZ0RMS5</accession>
<reference evidence="1 2" key="1">
    <citation type="submission" date="2023-11" db="EMBL/GenBank/DDBJ databases">
        <title>Coraliomargarita sp. nov., isolated from marine algae.</title>
        <authorList>
            <person name="Lee J.K."/>
            <person name="Baek J.H."/>
            <person name="Kim J.M."/>
            <person name="Choi D.G."/>
            <person name="Jeon C.O."/>
        </authorList>
    </citation>
    <scope>NUCLEOTIDE SEQUENCE [LARGE SCALE GENOMIC DNA]</scope>
    <source>
        <strain evidence="1 2">J2-16</strain>
    </source>
</reference>